<organism evidence="2 3">
    <name type="scientific">Falsiruegeria litorea R37</name>
    <dbReference type="NCBI Taxonomy" id="1200284"/>
    <lineage>
        <taxon>Bacteria</taxon>
        <taxon>Pseudomonadati</taxon>
        <taxon>Pseudomonadota</taxon>
        <taxon>Alphaproteobacteria</taxon>
        <taxon>Rhodobacterales</taxon>
        <taxon>Roseobacteraceae</taxon>
        <taxon>Falsiruegeria</taxon>
    </lineage>
</organism>
<dbReference type="Proteomes" id="UP000193077">
    <property type="component" value="Unassembled WGS sequence"/>
</dbReference>
<dbReference type="CDD" id="cd00448">
    <property type="entry name" value="YjgF_YER057c_UK114_family"/>
    <property type="match status" value="1"/>
</dbReference>
<name>A0A1Y5RF77_9RHOB</name>
<dbReference type="Gene3D" id="3.30.1330.40">
    <property type="entry name" value="RutC-like"/>
    <property type="match status" value="1"/>
</dbReference>
<dbReference type="SUPFAM" id="SSF55298">
    <property type="entry name" value="YjgF-like"/>
    <property type="match status" value="1"/>
</dbReference>
<dbReference type="OrthoDB" id="9809792at2"/>
<gene>
    <name evidence="2" type="primary">yabJ_1</name>
    <name evidence="2" type="ORF">TRL7639_00293</name>
</gene>
<dbReference type="AlphaFoldDB" id="A0A1Y5RF77"/>
<proteinExistence type="inferred from homology"/>
<dbReference type="Pfam" id="PF01042">
    <property type="entry name" value="Ribonuc_L-PSP"/>
    <property type="match status" value="1"/>
</dbReference>
<dbReference type="PANTHER" id="PTHR11803:SF58">
    <property type="entry name" value="PROTEIN HMF1-RELATED"/>
    <property type="match status" value="1"/>
</dbReference>
<comment type="similarity">
    <text evidence="1">Belongs to the RutC family.</text>
</comment>
<dbReference type="PANTHER" id="PTHR11803">
    <property type="entry name" value="2-IMINOBUTANOATE/2-IMINOPROPANOATE DEAMINASE RIDA"/>
    <property type="match status" value="1"/>
</dbReference>
<protein>
    <submittedName>
        <fullName evidence="2">Enamine/imine deaminase</fullName>
        <ecNumber evidence="2">3.5.4.-</ecNumber>
    </submittedName>
</protein>
<keyword evidence="3" id="KW-1185">Reference proteome</keyword>
<dbReference type="EC" id="3.5.4.-" evidence="2"/>
<accession>A0A1Y5RF77</accession>
<evidence type="ECO:0000313" key="2">
    <source>
        <dbReference type="EMBL" id="SLN16147.1"/>
    </source>
</evidence>
<keyword evidence="2" id="KW-0378">Hydrolase</keyword>
<dbReference type="GO" id="GO:0005829">
    <property type="term" value="C:cytosol"/>
    <property type="evidence" value="ECO:0007669"/>
    <property type="project" value="TreeGrafter"/>
</dbReference>
<evidence type="ECO:0000256" key="1">
    <source>
        <dbReference type="ARBA" id="ARBA00010552"/>
    </source>
</evidence>
<dbReference type="InterPro" id="IPR006175">
    <property type="entry name" value="YjgF/YER057c/UK114"/>
</dbReference>
<sequence>MQKIQTSEAAQPLGHYSQAVVSGDLVFVSGILPVELDGTLNAERGFSEQAEIVLRNAEAILRAAGSDFSKAVKATIYVTDIANWKAFDEAYSTALGEHKPARAVAPVPSLHHGFQVEMDLIASVSGV</sequence>
<evidence type="ECO:0000313" key="3">
    <source>
        <dbReference type="Proteomes" id="UP000193077"/>
    </source>
</evidence>
<dbReference type="GO" id="GO:0019239">
    <property type="term" value="F:deaminase activity"/>
    <property type="evidence" value="ECO:0007669"/>
    <property type="project" value="TreeGrafter"/>
</dbReference>
<dbReference type="FunFam" id="3.30.1330.40:FF:000001">
    <property type="entry name" value="L-PSP family endoribonuclease"/>
    <property type="match status" value="1"/>
</dbReference>
<reference evidence="2 3" key="1">
    <citation type="submission" date="2017-03" db="EMBL/GenBank/DDBJ databases">
        <authorList>
            <person name="Afonso C.L."/>
            <person name="Miller P.J."/>
            <person name="Scott M.A."/>
            <person name="Spackman E."/>
            <person name="Goraichik I."/>
            <person name="Dimitrov K.M."/>
            <person name="Suarez D.L."/>
            <person name="Swayne D.E."/>
        </authorList>
    </citation>
    <scope>NUCLEOTIDE SEQUENCE [LARGE SCALE GENOMIC DNA]</scope>
    <source>
        <strain evidence="2 3">CECT 7639</strain>
    </source>
</reference>
<dbReference type="InterPro" id="IPR035959">
    <property type="entry name" value="RutC-like_sf"/>
</dbReference>
<dbReference type="EMBL" id="FWFO01000001">
    <property type="protein sequence ID" value="SLN16147.1"/>
    <property type="molecule type" value="Genomic_DNA"/>
</dbReference>